<dbReference type="PROSITE" id="PS00573">
    <property type="entry name" value="PYRIDINE_REDOX_2"/>
    <property type="match status" value="1"/>
</dbReference>
<dbReference type="STRING" id="1802443.A2117_01600"/>
<keyword evidence="1" id="KW-0285">Flavoprotein</keyword>
<dbReference type="Proteomes" id="UP000179245">
    <property type="component" value="Unassembled WGS sequence"/>
</dbReference>
<dbReference type="InterPro" id="IPR008255">
    <property type="entry name" value="Pyr_nucl-diS_OxRdtase_2_AS"/>
</dbReference>
<dbReference type="InterPro" id="IPR050097">
    <property type="entry name" value="Ferredoxin-NADP_redctase_2"/>
</dbReference>
<dbReference type="AlphaFoldDB" id="A0A1G2QNZ3"/>
<keyword evidence="3" id="KW-0560">Oxidoreductase</keyword>
<protein>
    <recommendedName>
        <fullName evidence="6">FAD/NAD(P)-binding domain-containing protein</fullName>
    </recommendedName>
</protein>
<dbReference type="GO" id="GO:0016668">
    <property type="term" value="F:oxidoreductase activity, acting on a sulfur group of donors, NAD(P) as acceptor"/>
    <property type="evidence" value="ECO:0007669"/>
    <property type="project" value="UniProtKB-ARBA"/>
</dbReference>
<keyword evidence="2" id="KW-0274">FAD</keyword>
<dbReference type="PRINTS" id="PR00469">
    <property type="entry name" value="PNDRDTASEII"/>
</dbReference>
<sequence length="311" mass="33197">MTDIYDLIIIGGGPAGIAAGIYGARKALKILLLTKDFIGQTGKTALVDNYPGFPEISGLELMGKFKEHLKKFEIEIKEGEYVKSLTKKENFFEAVLDSGEQFSAKAVIVAGGRKPRFLNIPGEAEFSGRGVSYCSICDAPLFRGKAVAVVGGGNAGFEAAIDLLPFAVKIYILEISDKLIADEVSQEKVKKDGAGRVEIIRQAKALEIKGKNFVEELVYQDLASGQAGELAVQGIFIQVGSLPTVGFLKDSGLVEFNQFGEIVVDPKTGATQAPGLFAAGDVTDVKYKQIGVAVGEGIKAALSAHEYLRKM</sequence>
<dbReference type="InterPro" id="IPR023753">
    <property type="entry name" value="FAD/NAD-binding_dom"/>
</dbReference>
<keyword evidence="4" id="KW-1015">Disulfide bond</keyword>
<evidence type="ECO:0000256" key="1">
    <source>
        <dbReference type="ARBA" id="ARBA00022630"/>
    </source>
</evidence>
<comment type="caution">
    <text evidence="7">The sequence shown here is derived from an EMBL/GenBank/DDBJ whole genome shotgun (WGS) entry which is preliminary data.</text>
</comment>
<evidence type="ECO:0000256" key="4">
    <source>
        <dbReference type="ARBA" id="ARBA00023157"/>
    </source>
</evidence>
<evidence type="ECO:0000313" key="8">
    <source>
        <dbReference type="Proteomes" id="UP000179245"/>
    </source>
</evidence>
<evidence type="ECO:0000313" key="7">
    <source>
        <dbReference type="EMBL" id="OHA62360.1"/>
    </source>
</evidence>
<feature type="domain" description="FAD/NAD(P)-binding" evidence="6">
    <location>
        <begin position="5"/>
        <end position="297"/>
    </location>
</feature>
<dbReference type="Pfam" id="PF07992">
    <property type="entry name" value="Pyr_redox_2"/>
    <property type="match status" value="1"/>
</dbReference>
<evidence type="ECO:0000256" key="2">
    <source>
        <dbReference type="ARBA" id="ARBA00022827"/>
    </source>
</evidence>
<organism evidence="7 8">
    <name type="scientific">Candidatus Wildermuthbacteria bacterium GWA2_46_15</name>
    <dbReference type="NCBI Taxonomy" id="1802443"/>
    <lineage>
        <taxon>Bacteria</taxon>
        <taxon>Candidatus Wildermuthiibacteriota</taxon>
    </lineage>
</organism>
<evidence type="ECO:0000259" key="6">
    <source>
        <dbReference type="Pfam" id="PF07992"/>
    </source>
</evidence>
<proteinExistence type="predicted"/>
<dbReference type="EMBL" id="MHTO01000016">
    <property type="protein sequence ID" value="OHA62360.1"/>
    <property type="molecule type" value="Genomic_DNA"/>
</dbReference>
<reference evidence="7 8" key="1">
    <citation type="journal article" date="2016" name="Nat. Commun.">
        <title>Thousands of microbial genomes shed light on interconnected biogeochemical processes in an aquifer system.</title>
        <authorList>
            <person name="Anantharaman K."/>
            <person name="Brown C.T."/>
            <person name="Hug L.A."/>
            <person name="Sharon I."/>
            <person name="Castelle C.J."/>
            <person name="Probst A.J."/>
            <person name="Thomas B.C."/>
            <person name="Singh A."/>
            <person name="Wilkins M.J."/>
            <person name="Karaoz U."/>
            <person name="Brodie E.L."/>
            <person name="Williams K.H."/>
            <person name="Hubbard S.S."/>
            <person name="Banfield J.F."/>
        </authorList>
    </citation>
    <scope>NUCLEOTIDE SEQUENCE [LARGE SCALE GENOMIC DNA]</scope>
</reference>
<dbReference type="InterPro" id="IPR036188">
    <property type="entry name" value="FAD/NAD-bd_sf"/>
</dbReference>
<keyword evidence="5" id="KW-0676">Redox-active center</keyword>
<dbReference type="Gene3D" id="3.50.50.60">
    <property type="entry name" value="FAD/NAD(P)-binding domain"/>
    <property type="match status" value="2"/>
</dbReference>
<dbReference type="PRINTS" id="PR00368">
    <property type="entry name" value="FADPNR"/>
</dbReference>
<gene>
    <name evidence="7" type="ORF">A2117_01600</name>
</gene>
<evidence type="ECO:0000256" key="3">
    <source>
        <dbReference type="ARBA" id="ARBA00023002"/>
    </source>
</evidence>
<accession>A0A1G2QNZ3</accession>
<dbReference type="PANTHER" id="PTHR48105">
    <property type="entry name" value="THIOREDOXIN REDUCTASE 1-RELATED-RELATED"/>
    <property type="match status" value="1"/>
</dbReference>
<name>A0A1G2QNZ3_9BACT</name>
<evidence type="ECO:0000256" key="5">
    <source>
        <dbReference type="ARBA" id="ARBA00023284"/>
    </source>
</evidence>
<dbReference type="SUPFAM" id="SSF51905">
    <property type="entry name" value="FAD/NAD(P)-binding domain"/>
    <property type="match status" value="1"/>
</dbReference>